<dbReference type="Gene3D" id="3.40.50.300">
    <property type="entry name" value="P-loop containing nucleotide triphosphate hydrolases"/>
    <property type="match status" value="1"/>
</dbReference>
<organism evidence="1 2">
    <name type="scientific">Blautia faecis</name>
    <dbReference type="NCBI Taxonomy" id="871665"/>
    <lineage>
        <taxon>Bacteria</taxon>
        <taxon>Bacillati</taxon>
        <taxon>Bacillota</taxon>
        <taxon>Clostridia</taxon>
        <taxon>Lachnospirales</taxon>
        <taxon>Lachnospiraceae</taxon>
        <taxon>Blautia</taxon>
    </lineage>
</organism>
<gene>
    <name evidence="1" type="ORF">G5B17_12600</name>
</gene>
<keyword evidence="2" id="KW-1185">Reference proteome</keyword>
<protein>
    <submittedName>
        <fullName evidence="1">Cytidylate kinase-like family protein</fullName>
    </submittedName>
</protein>
<comment type="caution">
    <text evidence="1">The sequence shown here is derived from an EMBL/GenBank/DDBJ whole genome shotgun (WGS) entry which is preliminary data.</text>
</comment>
<accession>A0ABX2H8N6</accession>
<name>A0ABX2H8N6_9FIRM</name>
<evidence type="ECO:0000313" key="1">
    <source>
        <dbReference type="EMBL" id="NSG86227.1"/>
    </source>
</evidence>
<dbReference type="Pfam" id="PF13189">
    <property type="entry name" value="Cytidylate_kin2"/>
    <property type="match status" value="1"/>
</dbReference>
<dbReference type="RefSeq" id="WP_118580203.1">
    <property type="nucleotide sequence ID" value="NZ_JAAINN010000037.1"/>
</dbReference>
<reference evidence="1 2" key="1">
    <citation type="journal article" date="2020" name="Cell Host Microbe">
        <title>Functional and Genomic Variation between Human-Derived Isolates of Lachnospiraceae Reveals Inter- and Intra-Species Diversity.</title>
        <authorList>
            <person name="Sorbara M.T."/>
            <person name="Littmann E.R."/>
            <person name="Fontana E."/>
            <person name="Moody T.U."/>
            <person name="Kohout C.E."/>
            <person name="Gjonbalaj M."/>
            <person name="Eaton V."/>
            <person name="Seok R."/>
            <person name="Leiner I.M."/>
            <person name="Pamer E.G."/>
        </authorList>
    </citation>
    <scope>NUCLEOTIDE SEQUENCE [LARGE SCALE GENOMIC DNA]</scope>
    <source>
        <strain evidence="1 2">MSK.17.74</strain>
    </source>
</reference>
<dbReference type="SUPFAM" id="SSF52540">
    <property type="entry name" value="P-loop containing nucleoside triphosphate hydrolases"/>
    <property type="match status" value="1"/>
</dbReference>
<sequence>MNNTTSSIITIGREYGSAGRQIGQEVARYFGIKCYDKELLEHAANDSGICKELFENHDERPTNSFLYSLVMDTYSFGYSSAGFTDMPMNHKVFLAQFEAIKKLAAEGPCVMVGRCADYALADNKDCFSVFVHADLDWRIKRIAGKYNKTPKEAKDMITKTDKSRASYYNYYTNKKWGAAAGYSLSVDSSVLGIEGAAQAIINTIHIFDDLKK</sequence>
<dbReference type="GeneID" id="69515331"/>
<dbReference type="InterPro" id="IPR027417">
    <property type="entry name" value="P-loop_NTPase"/>
</dbReference>
<evidence type="ECO:0000313" key="2">
    <source>
        <dbReference type="Proteomes" id="UP001644719"/>
    </source>
</evidence>
<proteinExistence type="predicted"/>
<dbReference type="EMBL" id="JAAITS010000035">
    <property type="protein sequence ID" value="NSG86227.1"/>
    <property type="molecule type" value="Genomic_DNA"/>
</dbReference>
<dbReference type="Proteomes" id="UP001644719">
    <property type="component" value="Unassembled WGS sequence"/>
</dbReference>